<evidence type="ECO:0000313" key="3">
    <source>
        <dbReference type="Proteomes" id="UP000237438"/>
    </source>
</evidence>
<proteinExistence type="predicted"/>
<name>A0A2S4Q191_9PEZI</name>
<evidence type="ECO:0000259" key="1">
    <source>
        <dbReference type="Pfam" id="PF22936"/>
    </source>
</evidence>
<dbReference type="InterPro" id="IPR054722">
    <property type="entry name" value="PolX-like_BBD"/>
</dbReference>
<dbReference type="EMBL" id="PEDP01000036">
    <property type="protein sequence ID" value="POS88058.1"/>
    <property type="molecule type" value="Genomic_DNA"/>
</dbReference>
<feature type="domain" description="Retrovirus-related Pol polyprotein from transposon TNT 1-94-like beta-barrel" evidence="1">
    <location>
        <begin position="90"/>
        <end position="167"/>
    </location>
</feature>
<keyword evidence="3" id="KW-1185">Reference proteome</keyword>
<dbReference type="AlphaFoldDB" id="A0A2S4Q191"/>
<gene>
    <name evidence="2" type="ORF">EPUL_000486</name>
</gene>
<dbReference type="STRING" id="225359.A0A2S4Q191"/>
<sequence length="193" mass="21217">MSLDDEKPSNEALQDLTILGIIFASADKVTSGDIASGKHKNDFEIKCSFCNNICHSDNECGKKKEGQNKNSGETKILFVNNPSNTSYYQLDTAAGSHVSGNIDDFSSYTRSSQSIVMAGGGQITTNSHGDMILPTLNGKLEFLTGVIHLPVETTRMLSTSQLEKQGFYYQNIELLRLDGLICAHFWREAEKLV</sequence>
<protein>
    <recommendedName>
        <fullName evidence="1">Retrovirus-related Pol polyprotein from transposon TNT 1-94-like beta-barrel domain-containing protein</fullName>
    </recommendedName>
</protein>
<dbReference type="Pfam" id="PF22936">
    <property type="entry name" value="Pol_BBD"/>
    <property type="match status" value="1"/>
</dbReference>
<dbReference type="Proteomes" id="UP000237438">
    <property type="component" value="Unassembled WGS sequence"/>
</dbReference>
<accession>A0A2S4Q191</accession>
<evidence type="ECO:0000313" key="2">
    <source>
        <dbReference type="EMBL" id="POS88058.1"/>
    </source>
</evidence>
<dbReference type="OrthoDB" id="2015125at2759"/>
<comment type="caution">
    <text evidence="2">The sequence shown here is derived from an EMBL/GenBank/DDBJ whole genome shotgun (WGS) entry which is preliminary data.</text>
</comment>
<reference evidence="2 3" key="1">
    <citation type="submission" date="2017-10" db="EMBL/GenBank/DDBJ databases">
        <title>Development of genomic resources for the powdery mildew, Erysiphe pulchra.</title>
        <authorList>
            <person name="Wadl P.A."/>
            <person name="Mack B.M."/>
            <person name="Moore G."/>
            <person name="Beltz S.B."/>
        </authorList>
    </citation>
    <scope>NUCLEOTIDE SEQUENCE [LARGE SCALE GENOMIC DNA]</scope>
    <source>
        <strain evidence="2">Cflorida</strain>
    </source>
</reference>
<organism evidence="2 3">
    <name type="scientific">Erysiphe pulchra</name>
    <dbReference type="NCBI Taxonomy" id="225359"/>
    <lineage>
        <taxon>Eukaryota</taxon>
        <taxon>Fungi</taxon>
        <taxon>Dikarya</taxon>
        <taxon>Ascomycota</taxon>
        <taxon>Pezizomycotina</taxon>
        <taxon>Leotiomycetes</taxon>
        <taxon>Erysiphales</taxon>
        <taxon>Erysiphaceae</taxon>
        <taxon>Erysiphe</taxon>
    </lineage>
</organism>